<comment type="caution">
    <text evidence="3">The sequence shown here is derived from an EMBL/GenBank/DDBJ whole genome shotgun (WGS) entry which is preliminary data.</text>
</comment>
<feature type="domain" description="SnoaL-like" evidence="2">
    <location>
        <begin position="40"/>
        <end position="143"/>
    </location>
</feature>
<evidence type="ECO:0000313" key="3">
    <source>
        <dbReference type="EMBL" id="MFC5435332.1"/>
    </source>
</evidence>
<dbReference type="Proteomes" id="UP001596013">
    <property type="component" value="Unassembled WGS sequence"/>
</dbReference>
<name>A0ABW0JGW7_9GAMM</name>
<dbReference type="RefSeq" id="WP_377301535.1">
    <property type="nucleotide sequence ID" value="NZ_JBHSMK010000002.1"/>
</dbReference>
<evidence type="ECO:0000313" key="4">
    <source>
        <dbReference type="Proteomes" id="UP001596013"/>
    </source>
</evidence>
<reference evidence="4" key="1">
    <citation type="journal article" date="2019" name="Int. J. Syst. Evol. Microbiol.">
        <title>The Global Catalogue of Microorganisms (GCM) 10K type strain sequencing project: providing services to taxonomists for standard genome sequencing and annotation.</title>
        <authorList>
            <consortium name="The Broad Institute Genomics Platform"/>
            <consortium name="The Broad Institute Genome Sequencing Center for Infectious Disease"/>
            <person name="Wu L."/>
            <person name="Ma J."/>
        </authorList>
    </citation>
    <scope>NUCLEOTIDE SEQUENCE [LARGE SCALE GENOMIC DNA]</scope>
    <source>
        <strain evidence="4">JCM 17130</strain>
    </source>
</reference>
<dbReference type="Gene3D" id="3.10.450.50">
    <property type="match status" value="1"/>
</dbReference>
<protein>
    <submittedName>
        <fullName evidence="3">YybH family protein</fullName>
    </submittedName>
</protein>
<dbReference type="EMBL" id="JBHSMK010000002">
    <property type="protein sequence ID" value="MFC5435332.1"/>
    <property type="molecule type" value="Genomic_DNA"/>
</dbReference>
<feature type="signal peptide" evidence="1">
    <location>
        <begin position="1"/>
        <end position="19"/>
    </location>
</feature>
<dbReference type="InterPro" id="IPR032710">
    <property type="entry name" value="NTF2-like_dom_sf"/>
</dbReference>
<accession>A0ABW0JGW7</accession>
<dbReference type="Pfam" id="PF12680">
    <property type="entry name" value="SnoaL_2"/>
    <property type="match status" value="1"/>
</dbReference>
<feature type="chain" id="PRO_5045614016" evidence="1">
    <location>
        <begin position="20"/>
        <end position="186"/>
    </location>
</feature>
<keyword evidence="1" id="KW-0732">Signal</keyword>
<keyword evidence="4" id="KW-1185">Reference proteome</keyword>
<organism evidence="3 4">
    <name type="scientific">Rhodanobacter umsongensis</name>
    <dbReference type="NCBI Taxonomy" id="633153"/>
    <lineage>
        <taxon>Bacteria</taxon>
        <taxon>Pseudomonadati</taxon>
        <taxon>Pseudomonadota</taxon>
        <taxon>Gammaproteobacteria</taxon>
        <taxon>Lysobacterales</taxon>
        <taxon>Rhodanobacteraceae</taxon>
        <taxon>Rhodanobacter</taxon>
    </lineage>
</organism>
<sequence>MSRILWFALLPMMPLCALAATPAQSPEQAACEVWQRELTFARSVQQHDAAAFAGHVRRDAIFDANTARPTRGADAIARHWAAIIDGKTVHLSWYPQQVVASADGTLAYSSGTYLLEDPAPAAKPRYTIGQFATVWQRGSDRVWRVAFDGGDSGRPVGNADAAAFRARRRERCPGAVGAGLPTILHR</sequence>
<dbReference type="InterPro" id="IPR037401">
    <property type="entry name" value="SnoaL-like"/>
</dbReference>
<dbReference type="SUPFAM" id="SSF54427">
    <property type="entry name" value="NTF2-like"/>
    <property type="match status" value="1"/>
</dbReference>
<evidence type="ECO:0000256" key="1">
    <source>
        <dbReference type="SAM" id="SignalP"/>
    </source>
</evidence>
<evidence type="ECO:0000259" key="2">
    <source>
        <dbReference type="Pfam" id="PF12680"/>
    </source>
</evidence>
<gene>
    <name evidence="3" type="ORF">ACFPME_02105</name>
</gene>
<proteinExistence type="predicted"/>